<comment type="caution">
    <text evidence="4">The sequence shown here is derived from an EMBL/GenBank/DDBJ whole genome shotgun (WGS) entry which is preliminary data.</text>
</comment>
<dbReference type="InterPro" id="IPR015943">
    <property type="entry name" value="WD40/YVTN_repeat-like_dom_sf"/>
</dbReference>
<feature type="region of interest" description="Disordered" evidence="3">
    <location>
        <begin position="323"/>
        <end position="358"/>
    </location>
</feature>
<name>A0A699HPX9_TANCI</name>
<feature type="non-terminal residue" evidence="4">
    <location>
        <position position="1"/>
    </location>
</feature>
<evidence type="ECO:0000256" key="3">
    <source>
        <dbReference type="SAM" id="MobiDB-lite"/>
    </source>
</evidence>
<gene>
    <name evidence="4" type="ORF">Tci_431812</name>
</gene>
<keyword evidence="2" id="KW-0677">Repeat</keyword>
<dbReference type="Gene3D" id="2.130.10.10">
    <property type="entry name" value="YVTN repeat-like/Quinoprotein amine dehydrogenase"/>
    <property type="match status" value="1"/>
</dbReference>
<evidence type="ECO:0000256" key="2">
    <source>
        <dbReference type="ARBA" id="ARBA00022737"/>
    </source>
</evidence>
<accession>A0A699HPX9</accession>
<organism evidence="4">
    <name type="scientific">Tanacetum cinerariifolium</name>
    <name type="common">Dalmatian daisy</name>
    <name type="synonym">Chrysanthemum cinerariifolium</name>
    <dbReference type="NCBI Taxonomy" id="118510"/>
    <lineage>
        <taxon>Eukaryota</taxon>
        <taxon>Viridiplantae</taxon>
        <taxon>Streptophyta</taxon>
        <taxon>Embryophyta</taxon>
        <taxon>Tracheophyta</taxon>
        <taxon>Spermatophyta</taxon>
        <taxon>Magnoliopsida</taxon>
        <taxon>eudicotyledons</taxon>
        <taxon>Gunneridae</taxon>
        <taxon>Pentapetalae</taxon>
        <taxon>asterids</taxon>
        <taxon>campanulids</taxon>
        <taxon>Asterales</taxon>
        <taxon>Asteraceae</taxon>
        <taxon>Asteroideae</taxon>
        <taxon>Anthemideae</taxon>
        <taxon>Anthemidinae</taxon>
        <taxon>Tanacetum</taxon>
    </lineage>
</organism>
<dbReference type="EMBL" id="BKCJ010192261">
    <property type="protein sequence ID" value="GEY59838.1"/>
    <property type="molecule type" value="Genomic_DNA"/>
</dbReference>
<dbReference type="PANTHER" id="PTHR10971">
    <property type="entry name" value="MRNA EXPORT FACTOR AND BUB3"/>
    <property type="match status" value="1"/>
</dbReference>
<proteinExistence type="predicted"/>
<reference evidence="4" key="1">
    <citation type="journal article" date="2019" name="Sci. Rep.">
        <title>Draft genome of Tanacetum cinerariifolium, the natural source of mosquito coil.</title>
        <authorList>
            <person name="Yamashiro T."/>
            <person name="Shiraishi A."/>
            <person name="Satake H."/>
            <person name="Nakayama K."/>
        </authorList>
    </citation>
    <scope>NUCLEOTIDE SEQUENCE</scope>
</reference>
<feature type="compositionally biased region" description="Basic and acidic residues" evidence="3">
    <location>
        <begin position="349"/>
        <end position="358"/>
    </location>
</feature>
<dbReference type="AlphaFoldDB" id="A0A699HPX9"/>
<evidence type="ECO:0000313" key="4">
    <source>
        <dbReference type="EMBL" id="GEY59838.1"/>
    </source>
</evidence>
<protein>
    <submittedName>
        <fullName evidence="4">Uncharacterized protein</fullName>
    </submittedName>
</protein>
<sequence length="358" mass="40200">ERRNKLKASKLRRLKKVGTTQKVETSDDTVMDDVSKQERIIADMDADKDVTLKDVAAVVKDVQDTEIEEKPAELQEVVEVVTTAKLIIEVVTAATTTITVAAPQLTTAAALTLTTAPSAARRRKGVVIKYPKESATPSIIIHTEAKSKDKGKRIMKEDNAVKRYQALKRKPQTEAQAKKNMMIYLRNKFNSNVAFLQKTKEQREEEDSRALKRLSETQEEKAASKQKLDEELTELKRHLEICPMIKMMSTLKLHLLLTRRRYALSSNTNCFALSSVEGRVAIGFFYLSEAGQSKKYIFKCHKKSEGERDIVYPVNTIAFHPTRHKSKEQSLRAKRGNGIPPAIVPAGTSEEKPVPVVA</sequence>
<evidence type="ECO:0000256" key="1">
    <source>
        <dbReference type="ARBA" id="ARBA00022574"/>
    </source>
</evidence>
<feature type="region of interest" description="Disordered" evidence="3">
    <location>
        <begin position="199"/>
        <end position="226"/>
    </location>
</feature>
<keyword evidence="1" id="KW-0853">WD repeat</keyword>